<protein>
    <recommendedName>
        <fullName evidence="4">GlsB/YeaQ/YmgE family stress response membrane protein</fullName>
    </recommendedName>
</protein>
<organism evidence="2 3">
    <name type="scientific">Clostridium zeae</name>
    <dbReference type="NCBI Taxonomy" id="2759022"/>
    <lineage>
        <taxon>Bacteria</taxon>
        <taxon>Bacillati</taxon>
        <taxon>Bacillota</taxon>
        <taxon>Clostridia</taxon>
        <taxon>Eubacteriales</taxon>
        <taxon>Clostridiaceae</taxon>
        <taxon>Clostridium</taxon>
    </lineage>
</organism>
<gene>
    <name evidence="2" type="ORF">CSC2_00970</name>
</gene>
<keyword evidence="1" id="KW-0812">Transmembrane</keyword>
<evidence type="ECO:0000313" key="2">
    <source>
        <dbReference type="EMBL" id="GFZ29571.1"/>
    </source>
</evidence>
<accession>A0ABQ1E4A1</accession>
<dbReference type="EMBL" id="BMBA01000001">
    <property type="protein sequence ID" value="GFZ29571.1"/>
    <property type="molecule type" value="Genomic_DNA"/>
</dbReference>
<feature type="transmembrane region" description="Helical" evidence="1">
    <location>
        <begin position="31"/>
        <end position="64"/>
    </location>
</feature>
<keyword evidence="1" id="KW-0472">Membrane</keyword>
<sequence length="70" mass="7573">MILGFILMILVLGFGLIISLTKFVFGAVFGIIGAVVGTVVLVFVGLNLMFAFIPIVVILFLILCCRKLIK</sequence>
<evidence type="ECO:0008006" key="4">
    <source>
        <dbReference type="Google" id="ProtNLM"/>
    </source>
</evidence>
<keyword evidence="1" id="KW-1133">Transmembrane helix</keyword>
<dbReference type="Proteomes" id="UP000663802">
    <property type="component" value="Unassembled WGS sequence"/>
</dbReference>
<evidence type="ECO:0000313" key="3">
    <source>
        <dbReference type="Proteomes" id="UP000663802"/>
    </source>
</evidence>
<comment type="caution">
    <text evidence="2">The sequence shown here is derived from an EMBL/GenBank/DDBJ whole genome shotgun (WGS) entry which is preliminary data.</text>
</comment>
<keyword evidence="3" id="KW-1185">Reference proteome</keyword>
<reference evidence="2 3" key="1">
    <citation type="journal article" date="2021" name="Int. J. Syst. Evol. Microbiol.">
        <title>Clostridium zeae sp. nov., isolated from corn silage.</title>
        <authorList>
            <person name="Kobayashi H."/>
            <person name="Tanizawa Y."/>
            <person name="Yagura M."/>
            <person name="Sakamoto M."/>
            <person name="Ohkuma M."/>
            <person name="Tohno M."/>
        </authorList>
    </citation>
    <scope>NUCLEOTIDE SEQUENCE [LARGE SCALE GENOMIC DNA]</scope>
    <source>
        <strain evidence="2 3">CSC2</strain>
    </source>
</reference>
<feature type="transmembrane region" description="Helical" evidence="1">
    <location>
        <begin position="5"/>
        <end position="25"/>
    </location>
</feature>
<evidence type="ECO:0000256" key="1">
    <source>
        <dbReference type="SAM" id="Phobius"/>
    </source>
</evidence>
<proteinExistence type="predicted"/>
<name>A0ABQ1E4A1_9CLOT</name>